<evidence type="ECO:0000313" key="3">
    <source>
        <dbReference type="Proteomes" id="UP000282613"/>
    </source>
</evidence>
<feature type="compositionally biased region" description="Basic and acidic residues" evidence="1">
    <location>
        <begin position="346"/>
        <end position="356"/>
    </location>
</feature>
<feature type="compositionally biased region" description="Polar residues" evidence="1">
    <location>
        <begin position="359"/>
        <end position="415"/>
    </location>
</feature>
<keyword evidence="3" id="KW-1185">Reference proteome</keyword>
<dbReference type="EMBL" id="UYRS01018559">
    <property type="protein sequence ID" value="VDK37658.1"/>
    <property type="molecule type" value="Genomic_DNA"/>
</dbReference>
<accession>A0A158R9B8</accession>
<name>A0A158R9B8_TAEAS</name>
<reference evidence="2 3" key="2">
    <citation type="submission" date="2018-11" db="EMBL/GenBank/DDBJ databases">
        <authorList>
            <consortium name="Pathogen Informatics"/>
        </authorList>
    </citation>
    <scope>NUCLEOTIDE SEQUENCE [LARGE SCALE GENOMIC DNA]</scope>
</reference>
<feature type="compositionally biased region" description="Polar residues" evidence="1">
    <location>
        <begin position="132"/>
        <end position="155"/>
    </location>
</feature>
<feature type="region of interest" description="Disordered" evidence="1">
    <location>
        <begin position="315"/>
        <end position="456"/>
    </location>
</feature>
<feature type="region of interest" description="Disordered" evidence="1">
    <location>
        <begin position="132"/>
        <end position="177"/>
    </location>
</feature>
<dbReference type="Proteomes" id="UP000282613">
    <property type="component" value="Unassembled WGS sequence"/>
</dbReference>
<dbReference type="AlphaFoldDB" id="A0A158R9B8"/>
<dbReference type="OrthoDB" id="6284301at2759"/>
<reference evidence="4" key="1">
    <citation type="submission" date="2016-04" db="UniProtKB">
        <authorList>
            <consortium name="WormBaseParasite"/>
        </authorList>
    </citation>
    <scope>IDENTIFICATION</scope>
</reference>
<gene>
    <name evidence="2" type="ORF">TASK_LOCUS6978</name>
</gene>
<evidence type="ECO:0000313" key="4">
    <source>
        <dbReference type="WBParaSite" id="TASK_0000697701-mRNA-1"/>
    </source>
</evidence>
<feature type="region of interest" description="Disordered" evidence="1">
    <location>
        <begin position="35"/>
        <end position="101"/>
    </location>
</feature>
<organism evidence="4">
    <name type="scientific">Taenia asiatica</name>
    <name type="common">Asian tapeworm</name>
    <dbReference type="NCBI Taxonomy" id="60517"/>
    <lineage>
        <taxon>Eukaryota</taxon>
        <taxon>Metazoa</taxon>
        <taxon>Spiralia</taxon>
        <taxon>Lophotrochozoa</taxon>
        <taxon>Platyhelminthes</taxon>
        <taxon>Cestoda</taxon>
        <taxon>Eucestoda</taxon>
        <taxon>Cyclophyllidea</taxon>
        <taxon>Taeniidae</taxon>
        <taxon>Taenia</taxon>
    </lineage>
</organism>
<dbReference type="WBParaSite" id="TASK_0000697701-mRNA-1">
    <property type="protein sequence ID" value="TASK_0000697701-mRNA-1"/>
    <property type="gene ID" value="TASK_0000697701"/>
</dbReference>
<sequence>MRQSDYPIEPQIEKQNAVFAAGCERGMRFGFQLRKKKSKPPLLASPIASLESIPNEDLSDGSVYHRFFGPNADIHKSSPNPPPGYPPPSTPTSPTTPSNISKVSRISHVLRDAAKMLRLGGDSQQQEDTVTLEDGNSSIPSAVVPTTQSNLSGSQVRLFKQQKRPRRSGATIVGMGGSKLGRRSKISTVSQDSGHCNTFDVTELDEMESSVDNDHFLLSLESAVFTTAPTCGGVTKAVAPLYSPTFHDGDLGDTCSVEGGLGGWKDGLLYSPLPPGSPVVGFAYLGLEGVEEYEEEEDEVVEVDKGDWRRDEVGLHNELHESASTIGTDLGRAATPPLEEEEEEGERERKREEVRLRAKSNTFNHCSCNEHQLNSPDSESSATAMLSSTHGLRQSVSVSDLENRPPSTNLETWMSVSDEHLLISPTGGKASASSMKSQAKEAHLFRSLSSKELPRE</sequence>
<evidence type="ECO:0000313" key="2">
    <source>
        <dbReference type="EMBL" id="VDK37658.1"/>
    </source>
</evidence>
<proteinExistence type="predicted"/>
<evidence type="ECO:0000256" key="1">
    <source>
        <dbReference type="SAM" id="MobiDB-lite"/>
    </source>
</evidence>
<feature type="compositionally biased region" description="Pro residues" evidence="1">
    <location>
        <begin position="79"/>
        <end position="91"/>
    </location>
</feature>
<protein>
    <submittedName>
        <fullName evidence="4">SH3 domain-containing protein</fullName>
    </submittedName>
</protein>